<accession>A0A8T1MD42</accession>
<dbReference type="AlphaFoldDB" id="A0A8T1MD42"/>
<feature type="signal peptide" evidence="1">
    <location>
        <begin position="1"/>
        <end position="20"/>
    </location>
</feature>
<gene>
    <name evidence="2" type="ORF">CSKR_106867</name>
</gene>
<sequence>MNRSLLLFVFMAMFTDGSLADEKIPLTLEEMKSEEVRTLIVRAQNICNSGLDDAKWFGLYGDVTGTKELTPRTKYELRLALTETDCVKSTVTESGGSSGCQLLTSGSRVICQFVLDHDVETGAEIIGVDFTPG</sequence>
<evidence type="ECO:0000313" key="3">
    <source>
        <dbReference type="Proteomes" id="UP000286415"/>
    </source>
</evidence>
<dbReference type="InterPro" id="IPR046350">
    <property type="entry name" value="Cystatin_sf"/>
</dbReference>
<evidence type="ECO:0000313" key="2">
    <source>
        <dbReference type="EMBL" id="KAG5446756.1"/>
    </source>
</evidence>
<feature type="chain" id="PRO_5035733868" evidence="1">
    <location>
        <begin position="21"/>
        <end position="133"/>
    </location>
</feature>
<reference evidence="2 3" key="2">
    <citation type="journal article" date="2021" name="Genomics">
        <title>High-quality reference genome for Clonorchis sinensis.</title>
        <authorList>
            <person name="Young N.D."/>
            <person name="Stroehlein A.J."/>
            <person name="Kinkar L."/>
            <person name="Wang T."/>
            <person name="Sohn W.M."/>
            <person name="Chang B.C.H."/>
            <person name="Kaur P."/>
            <person name="Weisz D."/>
            <person name="Dudchenko O."/>
            <person name="Aiden E.L."/>
            <person name="Korhonen P.K."/>
            <person name="Gasser R.B."/>
        </authorList>
    </citation>
    <scope>NUCLEOTIDE SEQUENCE [LARGE SCALE GENOMIC DNA]</scope>
    <source>
        <strain evidence="2">Cs-k2</strain>
    </source>
</reference>
<keyword evidence="1" id="KW-0732">Signal</keyword>
<name>A0A8T1MD42_CLOSI</name>
<protein>
    <submittedName>
        <fullName evidence="2">Uncharacterized protein</fullName>
    </submittedName>
</protein>
<reference evidence="2 3" key="1">
    <citation type="journal article" date="2018" name="Biotechnol. Adv.">
        <title>Improved genomic resources and new bioinformatic workflow for the carcinogenic parasite Clonorchis sinensis: Biotechnological implications.</title>
        <authorList>
            <person name="Wang D."/>
            <person name="Korhonen P.K."/>
            <person name="Gasser R.B."/>
            <person name="Young N.D."/>
        </authorList>
    </citation>
    <scope>NUCLEOTIDE SEQUENCE [LARGE SCALE GENOMIC DNA]</scope>
    <source>
        <strain evidence="2">Cs-k2</strain>
    </source>
</reference>
<dbReference type="SUPFAM" id="SSF54403">
    <property type="entry name" value="Cystatin/monellin"/>
    <property type="match status" value="1"/>
</dbReference>
<evidence type="ECO:0000256" key="1">
    <source>
        <dbReference type="SAM" id="SignalP"/>
    </source>
</evidence>
<dbReference type="Gene3D" id="3.10.450.10">
    <property type="match status" value="1"/>
</dbReference>
<organism evidence="2 3">
    <name type="scientific">Clonorchis sinensis</name>
    <name type="common">Chinese liver fluke</name>
    <dbReference type="NCBI Taxonomy" id="79923"/>
    <lineage>
        <taxon>Eukaryota</taxon>
        <taxon>Metazoa</taxon>
        <taxon>Spiralia</taxon>
        <taxon>Lophotrochozoa</taxon>
        <taxon>Platyhelminthes</taxon>
        <taxon>Trematoda</taxon>
        <taxon>Digenea</taxon>
        <taxon>Opisthorchiida</taxon>
        <taxon>Opisthorchiata</taxon>
        <taxon>Opisthorchiidae</taxon>
        <taxon>Clonorchis</taxon>
    </lineage>
</organism>
<proteinExistence type="predicted"/>
<keyword evidence="3" id="KW-1185">Reference proteome</keyword>
<dbReference type="OrthoDB" id="10492926at2759"/>
<dbReference type="Proteomes" id="UP000286415">
    <property type="component" value="Unassembled WGS sequence"/>
</dbReference>
<comment type="caution">
    <text evidence="2">The sequence shown here is derived from an EMBL/GenBank/DDBJ whole genome shotgun (WGS) entry which is preliminary data.</text>
</comment>
<dbReference type="EMBL" id="NIRI02000056">
    <property type="protein sequence ID" value="KAG5446756.1"/>
    <property type="molecule type" value="Genomic_DNA"/>
</dbReference>